<comment type="caution">
    <text evidence="1">The sequence shown here is derived from an EMBL/GenBank/DDBJ whole genome shotgun (WGS) entry which is preliminary data.</text>
</comment>
<proteinExistence type="predicted"/>
<evidence type="ECO:0000313" key="4">
    <source>
        <dbReference type="EMBL" id="CAF4246356.1"/>
    </source>
</evidence>
<dbReference type="AlphaFoldDB" id="A0A814UHN8"/>
<accession>A0A814UHN8</accession>
<dbReference type="EMBL" id="CAJNOV010004420">
    <property type="protein sequence ID" value="CAF1175529.1"/>
    <property type="molecule type" value="Genomic_DNA"/>
</dbReference>
<dbReference type="Proteomes" id="UP000663866">
    <property type="component" value="Unassembled WGS sequence"/>
</dbReference>
<name>A0A814UHN8_9BILA</name>
<evidence type="ECO:0000313" key="6">
    <source>
        <dbReference type="Proteomes" id="UP000663855"/>
    </source>
</evidence>
<dbReference type="EMBL" id="CAJOBJ010107658">
    <property type="protein sequence ID" value="CAF4616688.1"/>
    <property type="molecule type" value="Genomic_DNA"/>
</dbReference>
<dbReference type="Proteomes" id="UP000681720">
    <property type="component" value="Unassembled WGS sequence"/>
</dbReference>
<reference evidence="1" key="1">
    <citation type="submission" date="2021-02" db="EMBL/GenBank/DDBJ databases">
        <authorList>
            <person name="Nowell W R."/>
        </authorList>
    </citation>
    <scope>NUCLEOTIDE SEQUENCE</scope>
</reference>
<dbReference type="Proteomes" id="UP000663842">
    <property type="component" value="Unassembled WGS sequence"/>
</dbReference>
<gene>
    <name evidence="1" type="ORF">CJN711_LOCUS10743</name>
    <name evidence="5" type="ORF">GIL414_LOCUS39593</name>
    <name evidence="2" type="ORF">KQP761_LOCUS32485</name>
    <name evidence="3" type="ORF">OVN521_LOCUS28733</name>
    <name evidence="4" type="ORF">UXM345_LOCUS30474</name>
</gene>
<evidence type="ECO:0000313" key="1">
    <source>
        <dbReference type="EMBL" id="CAF1175529.1"/>
    </source>
</evidence>
<organism evidence="1 6">
    <name type="scientific">Rotaria magnacalcarata</name>
    <dbReference type="NCBI Taxonomy" id="392030"/>
    <lineage>
        <taxon>Eukaryota</taxon>
        <taxon>Metazoa</taxon>
        <taxon>Spiralia</taxon>
        <taxon>Gnathifera</taxon>
        <taxon>Rotifera</taxon>
        <taxon>Eurotatoria</taxon>
        <taxon>Bdelloidea</taxon>
        <taxon>Philodinida</taxon>
        <taxon>Philodinidae</taxon>
        <taxon>Rotaria</taxon>
    </lineage>
</organism>
<dbReference type="EMBL" id="CAJOBF010008014">
    <property type="protein sequence ID" value="CAF4246356.1"/>
    <property type="molecule type" value="Genomic_DNA"/>
</dbReference>
<dbReference type="Proteomes" id="UP000663855">
    <property type="component" value="Unassembled WGS sequence"/>
</dbReference>
<evidence type="ECO:0000313" key="5">
    <source>
        <dbReference type="EMBL" id="CAF4616688.1"/>
    </source>
</evidence>
<evidence type="ECO:0000313" key="7">
    <source>
        <dbReference type="Proteomes" id="UP000663866"/>
    </source>
</evidence>
<protein>
    <submittedName>
        <fullName evidence="1">Uncharacterized protein</fullName>
    </submittedName>
</protein>
<dbReference type="Proteomes" id="UP000663834">
    <property type="component" value="Unassembled WGS sequence"/>
</dbReference>
<dbReference type="EMBL" id="CAJNOW010018115">
    <property type="protein sequence ID" value="CAF1662947.1"/>
    <property type="molecule type" value="Genomic_DNA"/>
</dbReference>
<dbReference type="OrthoDB" id="10016739at2759"/>
<keyword evidence="7" id="KW-1185">Reference proteome</keyword>
<sequence length="149" mass="17606">MRCVIHHSGTTSGRCHIYSLPFRFTCLEKISNQFPTIVFNTVTYLHAFDTVPMQHEFFMRMSQVFPFLKHFSVSNLIPQSSNYYEWKSDENPYCSFIEYSHLSSLDLTCVHKDYVVQFLLETKTHLPCLTDLYVDSHQLRSVTMNFTRN</sequence>
<evidence type="ECO:0000313" key="2">
    <source>
        <dbReference type="EMBL" id="CAF1662947.1"/>
    </source>
</evidence>
<evidence type="ECO:0000313" key="3">
    <source>
        <dbReference type="EMBL" id="CAF4245484.1"/>
    </source>
</evidence>
<dbReference type="EMBL" id="CAJOBG010008521">
    <property type="protein sequence ID" value="CAF4245484.1"/>
    <property type="molecule type" value="Genomic_DNA"/>
</dbReference>